<dbReference type="Gene3D" id="3.40.50.720">
    <property type="entry name" value="NAD(P)-binding Rossmann-like Domain"/>
    <property type="match status" value="1"/>
</dbReference>
<dbReference type="GO" id="GO:0006654">
    <property type="term" value="P:phosphatidic acid biosynthetic process"/>
    <property type="evidence" value="ECO:0007669"/>
    <property type="project" value="TreeGrafter"/>
</dbReference>
<proteinExistence type="inferred from homology"/>
<dbReference type="InterPro" id="IPR020904">
    <property type="entry name" value="Sc_DH/Rdtase_CS"/>
</dbReference>
<dbReference type="GO" id="GO:0004806">
    <property type="term" value="F:triacylglycerol lipase activity"/>
    <property type="evidence" value="ECO:0007669"/>
    <property type="project" value="TreeGrafter"/>
</dbReference>
<dbReference type="GO" id="GO:0005783">
    <property type="term" value="C:endoplasmic reticulum"/>
    <property type="evidence" value="ECO:0007669"/>
    <property type="project" value="TreeGrafter"/>
</dbReference>
<dbReference type="GO" id="GO:0019433">
    <property type="term" value="P:triglyceride catabolic process"/>
    <property type="evidence" value="ECO:0007669"/>
    <property type="project" value="TreeGrafter"/>
</dbReference>
<keyword evidence="6" id="KW-1185">Reference proteome</keyword>
<keyword evidence="2" id="KW-0521">NADP</keyword>
<organism evidence="5 6">
    <name type="scientific">Cadophora malorum</name>
    <dbReference type="NCBI Taxonomy" id="108018"/>
    <lineage>
        <taxon>Eukaryota</taxon>
        <taxon>Fungi</taxon>
        <taxon>Dikarya</taxon>
        <taxon>Ascomycota</taxon>
        <taxon>Pezizomycotina</taxon>
        <taxon>Leotiomycetes</taxon>
        <taxon>Helotiales</taxon>
        <taxon>Ploettnerulaceae</taxon>
        <taxon>Cadophora</taxon>
    </lineage>
</organism>
<keyword evidence="3" id="KW-0560">Oxidoreductase</keyword>
<comment type="similarity">
    <text evidence="1 4">Belongs to the short-chain dehydrogenases/reductases (SDR) family.</text>
</comment>
<evidence type="ECO:0000313" key="6">
    <source>
        <dbReference type="Proteomes" id="UP000664132"/>
    </source>
</evidence>
<dbReference type="InterPro" id="IPR036291">
    <property type="entry name" value="NAD(P)-bd_dom_sf"/>
</dbReference>
<evidence type="ECO:0008006" key="7">
    <source>
        <dbReference type="Google" id="ProtNLM"/>
    </source>
</evidence>
<dbReference type="EMBL" id="JAFJYH010000358">
    <property type="protein sequence ID" value="KAG4412736.1"/>
    <property type="molecule type" value="Genomic_DNA"/>
</dbReference>
<comment type="caution">
    <text evidence="5">The sequence shown here is derived from an EMBL/GenBank/DDBJ whole genome shotgun (WGS) entry which is preliminary data.</text>
</comment>
<dbReference type="AlphaFoldDB" id="A0A8H7VZT2"/>
<dbReference type="OrthoDB" id="2102561at2759"/>
<evidence type="ECO:0000256" key="4">
    <source>
        <dbReference type="RuleBase" id="RU000363"/>
    </source>
</evidence>
<sequence length="296" mass="31520">MANSKRTVLITGCSEGGMGAALAVAFHKAGLHVYATARELSKMAGLASLGIETLSLDIQAPASVVTCINQLSARKSSIDILVNNAGASASMPISDLDLEEAKKLFDLNVWSQLSVTKAFLPMLLQSKGIIVNHTSVVSTMAVPFQSPYNASKAAMAMFSESMRLELAPFGITVVDLKTGAVSTNLVANQKANTLISLPKDSLYGVAREAVESAMRNDKLANSGMPADQWATQVVQDLLKTTPPATIWRGTNAKMGRIGTIFPHGMLDGTMKKLTGLDTVEQMVEKREASYKGTQEQ</sequence>
<dbReference type="PRINTS" id="PR00080">
    <property type="entry name" value="SDRFAMILY"/>
</dbReference>
<evidence type="ECO:0000256" key="1">
    <source>
        <dbReference type="ARBA" id="ARBA00006484"/>
    </source>
</evidence>
<dbReference type="Pfam" id="PF00106">
    <property type="entry name" value="adh_short"/>
    <property type="match status" value="1"/>
</dbReference>
<evidence type="ECO:0000256" key="2">
    <source>
        <dbReference type="ARBA" id="ARBA00022857"/>
    </source>
</evidence>
<dbReference type="GO" id="GO:0000140">
    <property type="term" value="F:acylglycerone-phosphate reductase (NADP+) activity"/>
    <property type="evidence" value="ECO:0007669"/>
    <property type="project" value="TreeGrafter"/>
</dbReference>
<protein>
    <recommendedName>
        <fullName evidence="7">NADPH-dependent 1-acyldihydroxyacetone phosphate reductase</fullName>
    </recommendedName>
</protein>
<dbReference type="PROSITE" id="PS00061">
    <property type="entry name" value="ADH_SHORT"/>
    <property type="match status" value="1"/>
</dbReference>
<dbReference type="PANTHER" id="PTHR44169">
    <property type="entry name" value="NADPH-DEPENDENT 1-ACYLDIHYDROXYACETONE PHOSPHATE REDUCTASE"/>
    <property type="match status" value="1"/>
</dbReference>
<dbReference type="Proteomes" id="UP000664132">
    <property type="component" value="Unassembled WGS sequence"/>
</dbReference>
<evidence type="ECO:0000256" key="3">
    <source>
        <dbReference type="ARBA" id="ARBA00023002"/>
    </source>
</evidence>
<accession>A0A8H7VZT2</accession>
<dbReference type="GO" id="GO:0005811">
    <property type="term" value="C:lipid droplet"/>
    <property type="evidence" value="ECO:0007669"/>
    <property type="project" value="TreeGrafter"/>
</dbReference>
<dbReference type="PRINTS" id="PR00081">
    <property type="entry name" value="GDHRDH"/>
</dbReference>
<dbReference type="PANTHER" id="PTHR44169:SF6">
    <property type="entry name" value="NADPH-DEPENDENT 1-ACYLDIHYDROXYACETONE PHOSPHATE REDUCTASE"/>
    <property type="match status" value="1"/>
</dbReference>
<reference evidence="5" key="1">
    <citation type="submission" date="2021-02" db="EMBL/GenBank/DDBJ databases">
        <title>Genome sequence Cadophora malorum strain M34.</title>
        <authorList>
            <person name="Stefanovic E."/>
            <person name="Vu D."/>
            <person name="Scully C."/>
            <person name="Dijksterhuis J."/>
            <person name="Roader J."/>
            <person name="Houbraken J."/>
        </authorList>
    </citation>
    <scope>NUCLEOTIDE SEQUENCE</scope>
    <source>
        <strain evidence="5">M34</strain>
    </source>
</reference>
<dbReference type="InterPro" id="IPR002347">
    <property type="entry name" value="SDR_fam"/>
</dbReference>
<gene>
    <name evidence="5" type="ORF">IFR04_014133</name>
</gene>
<evidence type="ECO:0000313" key="5">
    <source>
        <dbReference type="EMBL" id="KAG4412736.1"/>
    </source>
</evidence>
<dbReference type="CDD" id="cd05374">
    <property type="entry name" value="17beta-HSD-like_SDR_c"/>
    <property type="match status" value="1"/>
</dbReference>
<dbReference type="SUPFAM" id="SSF51735">
    <property type="entry name" value="NAD(P)-binding Rossmann-fold domains"/>
    <property type="match status" value="1"/>
</dbReference>
<name>A0A8H7VZT2_9HELO</name>